<dbReference type="RefSeq" id="WP_075628256.1">
    <property type="nucleotide sequence ID" value="NZ_FOAM01000010.1"/>
</dbReference>
<comment type="caution">
    <text evidence="2">The sequence shown here is derived from an EMBL/GenBank/DDBJ whole genome shotgun (WGS) entry which is preliminary data.</text>
</comment>
<dbReference type="PANTHER" id="PTHR13343">
    <property type="entry name" value="CREG1 PROTEIN"/>
    <property type="match status" value="1"/>
</dbReference>
<protein>
    <recommendedName>
        <fullName evidence="1">CREG-like beta-barrel domain-containing protein</fullName>
    </recommendedName>
</protein>
<dbReference type="Pfam" id="PF13883">
    <property type="entry name" value="CREG_beta-barrel"/>
    <property type="match status" value="1"/>
</dbReference>
<evidence type="ECO:0000313" key="2">
    <source>
        <dbReference type="EMBL" id="OLP59424.1"/>
    </source>
</evidence>
<dbReference type="InterPro" id="IPR055343">
    <property type="entry name" value="CREG_beta-barrel"/>
</dbReference>
<organism evidence="2 3">
    <name type="scientific">Xaviernesmea oryzae</name>
    <dbReference type="NCBI Taxonomy" id="464029"/>
    <lineage>
        <taxon>Bacteria</taxon>
        <taxon>Pseudomonadati</taxon>
        <taxon>Pseudomonadota</taxon>
        <taxon>Alphaproteobacteria</taxon>
        <taxon>Hyphomicrobiales</taxon>
        <taxon>Rhizobiaceae</taxon>
        <taxon>Rhizobium/Agrobacterium group</taxon>
        <taxon>Xaviernesmea</taxon>
    </lineage>
</organism>
<accession>A0A1Q9AVI3</accession>
<keyword evidence="3" id="KW-1185">Reference proteome</keyword>
<feature type="domain" description="CREG-like beta-barrel" evidence="1">
    <location>
        <begin position="20"/>
        <end position="161"/>
    </location>
</feature>
<proteinExistence type="predicted"/>
<evidence type="ECO:0000313" key="3">
    <source>
        <dbReference type="Proteomes" id="UP000186364"/>
    </source>
</evidence>
<dbReference type="AlphaFoldDB" id="A0A1Q9AVI3"/>
<gene>
    <name evidence="2" type="ORF">BJF93_11945</name>
</gene>
<dbReference type="InterPro" id="IPR012349">
    <property type="entry name" value="Split_barrel_FMN-bd"/>
</dbReference>
<reference evidence="2 3" key="1">
    <citation type="submission" date="2016-09" db="EMBL/GenBank/DDBJ databases">
        <title>Rhizobium sp. nov., a novel species isolated from the rice rhizosphere.</title>
        <authorList>
            <person name="Zhao J."/>
            <person name="Zhang X."/>
        </authorList>
    </citation>
    <scope>NUCLEOTIDE SEQUENCE [LARGE SCALE GENOMIC DNA]</scope>
    <source>
        <strain evidence="2 3">1.7048</strain>
    </source>
</reference>
<dbReference type="GO" id="GO:0005737">
    <property type="term" value="C:cytoplasm"/>
    <property type="evidence" value="ECO:0007669"/>
    <property type="project" value="UniProtKB-ARBA"/>
</dbReference>
<dbReference type="EMBL" id="MKIP01000052">
    <property type="protein sequence ID" value="OLP59424.1"/>
    <property type="molecule type" value="Genomic_DNA"/>
</dbReference>
<name>A0A1Q9AVI3_9HYPH</name>
<sequence length="168" mass="18312">MSDAERPKGPDRRRDATDDDIALARRLLDGAPYAALAVIDPESGHPFVSRILFATDIDGVPCLFVSDLSQHTKALVSDRRCSLLVGEPGKGDPLAHPRLTLQADAVAVPRSGEDHARLRARFLARHPTSSLYVDFPDFGFFRLLPLHGHLIAGFGKALRIGGHDFLIS</sequence>
<dbReference type="Proteomes" id="UP000186364">
    <property type="component" value="Unassembled WGS sequence"/>
</dbReference>
<dbReference type="SUPFAM" id="SSF50475">
    <property type="entry name" value="FMN-binding split barrel"/>
    <property type="match status" value="1"/>
</dbReference>
<dbReference type="PANTHER" id="PTHR13343:SF17">
    <property type="entry name" value="CELLULAR REPRESSOR OF E1A-STIMULATED GENES, ISOFORM A"/>
    <property type="match status" value="1"/>
</dbReference>
<evidence type="ECO:0000259" key="1">
    <source>
        <dbReference type="Pfam" id="PF13883"/>
    </source>
</evidence>
<dbReference type="Gene3D" id="2.30.110.10">
    <property type="entry name" value="Electron Transport, Fmn-binding Protein, Chain A"/>
    <property type="match status" value="1"/>
</dbReference>
<dbReference type="OrthoDB" id="9814594at2"/>